<evidence type="ECO:0000313" key="4">
    <source>
        <dbReference type="EMBL" id="ATC63622.1"/>
    </source>
</evidence>
<keyword evidence="5" id="KW-1185">Reference proteome</keyword>
<feature type="signal peptide" evidence="1">
    <location>
        <begin position="1"/>
        <end position="32"/>
    </location>
</feature>
<protein>
    <recommendedName>
        <fullName evidence="6">Transglutaminase-like domain-containing protein</fullName>
    </recommendedName>
</protein>
<dbReference type="InterPro" id="IPR024618">
    <property type="entry name" value="DUF3857"/>
</dbReference>
<evidence type="ECO:0000313" key="5">
    <source>
        <dbReference type="Proteomes" id="UP000217265"/>
    </source>
</evidence>
<feature type="chain" id="PRO_5012064023" description="Transglutaminase-like domain-containing protein" evidence="1">
    <location>
        <begin position="33"/>
        <end position="2021"/>
    </location>
</feature>
<dbReference type="RefSeq" id="WP_096055254.1">
    <property type="nucleotide sequence ID" value="NZ_CP023344.1"/>
</dbReference>
<accession>A0A290QIB8</accession>
<dbReference type="InterPro" id="IPR002931">
    <property type="entry name" value="Transglutaminase-like"/>
</dbReference>
<dbReference type="Gene3D" id="3.10.620.30">
    <property type="match status" value="1"/>
</dbReference>
<feature type="domain" description="DUF3857" evidence="3">
    <location>
        <begin position="85"/>
        <end position="255"/>
    </location>
</feature>
<dbReference type="SUPFAM" id="SSF48452">
    <property type="entry name" value="TPR-like"/>
    <property type="match status" value="1"/>
</dbReference>
<dbReference type="SUPFAM" id="SSF54001">
    <property type="entry name" value="Cysteine proteinases"/>
    <property type="match status" value="1"/>
</dbReference>
<keyword evidence="1" id="KW-0732">Signal</keyword>
<dbReference type="Pfam" id="PF01841">
    <property type="entry name" value="Transglut_core"/>
    <property type="match status" value="1"/>
</dbReference>
<feature type="domain" description="Transglutaminase-like" evidence="2">
    <location>
        <begin position="310"/>
        <end position="386"/>
    </location>
</feature>
<dbReference type="Proteomes" id="UP000217265">
    <property type="component" value="Chromosome"/>
</dbReference>
<reference evidence="4 5" key="1">
    <citation type="submission" date="2017-09" db="EMBL/GenBank/DDBJ databases">
        <title>Complete genome sequence of Verrucomicrobial strain HZ-65, isolated from freshwater.</title>
        <authorList>
            <person name="Choi A."/>
        </authorList>
    </citation>
    <scope>NUCLEOTIDE SEQUENCE [LARGE SCALE GENOMIC DNA]</scope>
    <source>
        <strain evidence="4 5">HZ-65</strain>
    </source>
</reference>
<evidence type="ECO:0000256" key="1">
    <source>
        <dbReference type="SAM" id="SignalP"/>
    </source>
</evidence>
<dbReference type="OrthoDB" id="9807978at2"/>
<dbReference type="Gene3D" id="1.25.40.10">
    <property type="entry name" value="Tetratricopeptide repeat domain"/>
    <property type="match status" value="3"/>
</dbReference>
<dbReference type="Pfam" id="PF12969">
    <property type="entry name" value="DUF3857"/>
    <property type="match status" value="1"/>
</dbReference>
<sequence>MLPKSSPGLVLHRRVRILGLLGALLISGVALAAADVSRQPPAVYAETVAPLLTPVAEITVPRERAKDDANSGITLLDERIHIVGADGRRVVVWHMAYKAFTEAGAKSCAEDVFTYLRGDQKFHLVTAETIQPDGAVLPVRPNALLVQSPQRQADYALYDDQEEVKIIFPNVKEGSITRVIAVIEDTQVRMPGEYAHDFTWNSTWATVRMNYVVDLPAVLAERLRIHRLGSDVPEPVRSEPEAGRVRLRWQKTEIAGVRYEVGRAPARQVGPAIQLSTIAAWEDVGRWFGGLLKGRDQLAPELAKKVDAWTKDSKTREEIIRVLLAQVANNVRYTGLELGQAAYQPHDCNEVWENQYGDCKDKANLLAAFLRHKGIEARVALVNTRHLGLIDRRSPDYGAFTHAITAIADGKDGYEFCDPTIAFCAPGMIGPGSADRDVLVVSEAGGEWVRTPAQHAGSAAYAFDLELDAAGELSGWMSVTADGYYGAGQRESFRKRDAEETKRTLTDWVRGFFPGAEVMDAIKVNPEAETGADVVKAYFIVTARQDQSDGRRTLRFPHGGWMLPSLGTSAQRESTYFLRQDKVSVKMAVKLPEGLAVQVRPEPYRFETPTGRASASWEFSGRMARAELVAEITQPVLTAPEFGRYYQAVQSMEAWLGKAVVLAMEAGVKRAETKTAEAIDLPLMPTGEGQISLVEKRYPYEGNHGLRRAALERVLQYFPNDKNTVFQAQVRMGFLDWAADKNEQALERVRPLLANYRAAVSIHDFAWAEYLEALALRDLKRTAEALAIFKRLAGDTTMTLFRRSISLISAADILEAQGDEAGAVELLAGGLELDPEKRSATYQRLVRLLVAKGEAERLKAVLAGLVEKHPGESTDVLAGVVKNAAGWQGQDAVARQRVLEKVVADVVSSPGEKLQEAIKELGANWRTLEVVTELQAELKRRLAVEPLASWYRPSQDSTLKAWDDFEAAIKKAEGKSDAQLGTKLAVEALMSLPLDADFPAHLQRAMGQAEWWSRQNEGAPPPVLLTLLDLGEKLPGTEHAYYEARFWRASTLARQGDAAGAREVYQKLVAQVDLPETFVSAAHHRLGMNHEAAGEYEAALAVYLKLEVRAKESATAAGALLRAVFIQLHLKKPAEALRVIEVLGTVPEETLKNASGEKQIREFVALAKAGVAEKFWEARKKWWPAWTALVAGVKLPADDVGEVVPVIEDLVALGRELGKAQRAKDTREYFLVLNRAVSASRWLPAYAPEVAGLRSLTAKMLPAKDAALYALVISMLEIPVPVGVTGEAERQVQLAANLVDSRKAERALKVVMAFRATKRPEDESSRAMLRIWGFAALAARDQREACAEALEKQLADPEMPHRRAMSVGLLASLYGALGRGEDQEKLLRRELGNGHVMTDEEGKKELESKLAQLGGSRRFAAQVGEWIKSAGLNWYDFVEPQSLADPRLRDLEEVLKNPHARFGLSEVVKLQLLLAQDGNRGLDAQQTAWGEALYALALDCPTRQEMARLIDTFVAREDVPEDLRAYLLWTGLCDASTEKWTEEFARWEKHPLTARFNERQRQMMPLLARSVAVDMTDAEAIAEVMEETSRGEIGGSERALINELSAALLGMGEIEPVRRLAEKIPGWRFAGSLNTSAERMQLEFARRIRAAEQGAEIHAALIKRTLEKFPQLPERLPAAYAGLRRSLLAKAPWYADKDMHAACLYLVKTQQFDRSDLDFWRVFLKSLHETEGGQEFAFELGQIALETAKDDTERAWAVELLQSAVDMDMADVRERVQAMLAPYRDDLDAPMTKAEIRLQDIHVALRTGQAVDLETCFDGIEHPLKPYIQVRTTLTHLLQTGNDVALKRYLAATDSNLVLNLGLADLAMRAFDRLGMKTEAKLARDVCRREIRRVIGASWMSMSARQVFMIERLAEALNEPEILPAKWVADVRERMSDPRARHQVLMLDVWLRRDWKAVVKEADVLIALNPSRFDLYWSRGFALSELGKKAEAIRDLTTFVTYSKNQLEYPRALELLAKLKK</sequence>
<evidence type="ECO:0000259" key="3">
    <source>
        <dbReference type="Pfam" id="PF12969"/>
    </source>
</evidence>
<dbReference type="InterPro" id="IPR011990">
    <property type="entry name" value="TPR-like_helical_dom_sf"/>
</dbReference>
<proteinExistence type="predicted"/>
<evidence type="ECO:0000259" key="2">
    <source>
        <dbReference type="Pfam" id="PF01841"/>
    </source>
</evidence>
<evidence type="ECO:0008006" key="6">
    <source>
        <dbReference type="Google" id="ProtNLM"/>
    </source>
</evidence>
<dbReference type="Gene3D" id="2.60.40.3140">
    <property type="match status" value="1"/>
</dbReference>
<gene>
    <name evidence="4" type="ORF">CMV30_06470</name>
</gene>
<dbReference type="EMBL" id="CP023344">
    <property type="protein sequence ID" value="ATC63622.1"/>
    <property type="molecule type" value="Genomic_DNA"/>
</dbReference>
<organism evidence="4 5">
    <name type="scientific">Nibricoccus aquaticus</name>
    <dbReference type="NCBI Taxonomy" id="2576891"/>
    <lineage>
        <taxon>Bacteria</taxon>
        <taxon>Pseudomonadati</taxon>
        <taxon>Verrucomicrobiota</taxon>
        <taxon>Opitutia</taxon>
        <taxon>Opitutales</taxon>
        <taxon>Opitutaceae</taxon>
        <taxon>Nibricoccus</taxon>
    </lineage>
</organism>
<name>A0A290QIB8_9BACT</name>
<dbReference type="KEGG" id="vbh:CMV30_06470"/>
<dbReference type="InterPro" id="IPR038765">
    <property type="entry name" value="Papain-like_cys_pep_sf"/>
</dbReference>